<dbReference type="GO" id="GO:0003700">
    <property type="term" value="F:DNA-binding transcription factor activity"/>
    <property type="evidence" value="ECO:0007669"/>
    <property type="project" value="TreeGrafter"/>
</dbReference>
<organism evidence="4 5">
    <name type="scientific">Bdellovibrio bacteriovorus</name>
    <dbReference type="NCBI Taxonomy" id="959"/>
    <lineage>
        <taxon>Bacteria</taxon>
        <taxon>Pseudomonadati</taxon>
        <taxon>Bdellovibrionota</taxon>
        <taxon>Bdellovibrionia</taxon>
        <taxon>Bdellovibrionales</taxon>
        <taxon>Pseudobdellovibrionaceae</taxon>
        <taxon>Bdellovibrio</taxon>
    </lineage>
</organism>
<dbReference type="SMART" id="SM00100">
    <property type="entry name" value="cNMP"/>
    <property type="match status" value="1"/>
</dbReference>
<name>A0A1Z3N4Q6_BDEBC</name>
<dbReference type="RefSeq" id="WP_088564091.1">
    <property type="nucleotide sequence ID" value="NZ_CP020946.1"/>
</dbReference>
<dbReference type="Gene3D" id="2.60.120.10">
    <property type="entry name" value="Jelly Rolls"/>
    <property type="match status" value="1"/>
</dbReference>
<evidence type="ECO:0000259" key="2">
    <source>
        <dbReference type="PROSITE" id="PS50042"/>
    </source>
</evidence>
<dbReference type="PANTHER" id="PTHR24567">
    <property type="entry name" value="CRP FAMILY TRANSCRIPTIONAL REGULATORY PROTEIN"/>
    <property type="match status" value="1"/>
</dbReference>
<dbReference type="InterPro" id="IPR001789">
    <property type="entry name" value="Sig_transdc_resp-reg_receiver"/>
</dbReference>
<dbReference type="Pfam" id="PF00027">
    <property type="entry name" value="cNMP_binding"/>
    <property type="match status" value="1"/>
</dbReference>
<dbReference type="InterPro" id="IPR014710">
    <property type="entry name" value="RmlC-like_jellyroll"/>
</dbReference>
<dbReference type="Gene3D" id="3.40.50.2300">
    <property type="match status" value="1"/>
</dbReference>
<dbReference type="OrthoDB" id="5290385at2"/>
<dbReference type="Proteomes" id="UP000197003">
    <property type="component" value="Chromosome"/>
</dbReference>
<reference evidence="4 5" key="1">
    <citation type="submission" date="2017-04" db="EMBL/GenBank/DDBJ databases">
        <title>Whole genome sequence of Bdellovibrio bacteriovorus strain SSB218315.</title>
        <authorList>
            <person name="Oyedara O."/>
            <person name="Rodriguez-Perez M.A."/>
        </authorList>
    </citation>
    <scope>NUCLEOTIDE SEQUENCE [LARGE SCALE GENOMIC DNA]</scope>
    <source>
        <strain evidence="4 5">SSB218315</strain>
    </source>
</reference>
<dbReference type="PANTHER" id="PTHR24567:SF74">
    <property type="entry name" value="HTH-TYPE TRANSCRIPTIONAL REGULATOR ARCR"/>
    <property type="match status" value="1"/>
</dbReference>
<keyword evidence="1" id="KW-0597">Phosphoprotein</keyword>
<evidence type="ECO:0000256" key="1">
    <source>
        <dbReference type="PROSITE-ProRule" id="PRU00169"/>
    </source>
</evidence>
<feature type="modified residue" description="4-aspartylphosphate" evidence="1">
    <location>
        <position position="61"/>
    </location>
</feature>
<dbReference type="CDD" id="cd00038">
    <property type="entry name" value="CAP_ED"/>
    <property type="match status" value="1"/>
</dbReference>
<dbReference type="GO" id="GO:0000160">
    <property type="term" value="P:phosphorelay signal transduction system"/>
    <property type="evidence" value="ECO:0007669"/>
    <property type="project" value="InterPro"/>
</dbReference>
<dbReference type="SUPFAM" id="SSF51206">
    <property type="entry name" value="cAMP-binding domain-like"/>
    <property type="match status" value="1"/>
</dbReference>
<dbReference type="SUPFAM" id="SSF52172">
    <property type="entry name" value="CheY-like"/>
    <property type="match status" value="1"/>
</dbReference>
<feature type="domain" description="Cyclic nucleotide-binding" evidence="2">
    <location>
        <begin position="139"/>
        <end position="243"/>
    </location>
</feature>
<dbReference type="PROSITE" id="PS50110">
    <property type="entry name" value="RESPONSE_REGULATORY"/>
    <property type="match status" value="1"/>
</dbReference>
<dbReference type="GO" id="GO:0005829">
    <property type="term" value="C:cytosol"/>
    <property type="evidence" value="ECO:0007669"/>
    <property type="project" value="TreeGrafter"/>
</dbReference>
<dbReference type="InterPro" id="IPR011006">
    <property type="entry name" value="CheY-like_superfamily"/>
</dbReference>
<dbReference type="AlphaFoldDB" id="A0A1Z3N4Q6"/>
<evidence type="ECO:0000313" key="5">
    <source>
        <dbReference type="Proteomes" id="UP000197003"/>
    </source>
</evidence>
<dbReference type="EMBL" id="CP020946">
    <property type="protein sequence ID" value="ASD62452.1"/>
    <property type="molecule type" value="Genomic_DNA"/>
</dbReference>
<dbReference type="InterPro" id="IPR018490">
    <property type="entry name" value="cNMP-bd_dom_sf"/>
</dbReference>
<feature type="domain" description="Response regulatory" evidence="3">
    <location>
        <begin position="10"/>
        <end position="128"/>
    </location>
</feature>
<gene>
    <name evidence="4" type="ORF">B9G79_02165</name>
</gene>
<dbReference type="CDD" id="cd00156">
    <property type="entry name" value="REC"/>
    <property type="match status" value="1"/>
</dbReference>
<evidence type="ECO:0000313" key="4">
    <source>
        <dbReference type="EMBL" id="ASD62452.1"/>
    </source>
</evidence>
<accession>A0A1Z3N4Q6</accession>
<dbReference type="InterPro" id="IPR000595">
    <property type="entry name" value="cNMP-bd_dom"/>
</dbReference>
<protein>
    <submittedName>
        <fullName evidence="4">Transcriptional regulator</fullName>
    </submittedName>
</protein>
<evidence type="ECO:0000259" key="3">
    <source>
        <dbReference type="PROSITE" id="PS50110"/>
    </source>
</evidence>
<proteinExistence type="predicted"/>
<sequence>MGRNDQKKNTFLIISGDKTRIHKCTEALNRNFENCSVFHGSEWFEAKYKLDNVHPKAVLVDEYLPKGSGFDIVAKILKEKNNDDIAIIIMSYVADHDIFKHEVASGRIQFLTEPDREKALVDCVSKIISPKVDNNQAQYELKQLQPGDVLFKEGDMTEVAYIVKKGSLRAYSEGPDGDKIMFGEILPGEFVGEMGHFNHEPRSATVEAITEVELIAIPNGSLDNVIFARPSWAKALVKTLSQRLKKANKALTG</sequence>
<dbReference type="InterPro" id="IPR050397">
    <property type="entry name" value="Env_Response_Regulators"/>
</dbReference>
<dbReference type="PROSITE" id="PS50042">
    <property type="entry name" value="CNMP_BINDING_3"/>
    <property type="match status" value="1"/>
</dbReference>